<name>A0A382EEY1_9ZZZZ</name>
<reference evidence="1" key="1">
    <citation type="submission" date="2018-05" db="EMBL/GenBank/DDBJ databases">
        <authorList>
            <person name="Lanie J.A."/>
            <person name="Ng W.-L."/>
            <person name="Kazmierczak K.M."/>
            <person name="Andrzejewski T.M."/>
            <person name="Davidsen T.M."/>
            <person name="Wayne K.J."/>
            <person name="Tettelin H."/>
            <person name="Glass J.I."/>
            <person name="Rusch D."/>
            <person name="Podicherti R."/>
            <person name="Tsui H.-C.T."/>
            <person name="Winkler M.E."/>
        </authorList>
    </citation>
    <scope>NUCLEOTIDE SEQUENCE</scope>
</reference>
<protein>
    <submittedName>
        <fullName evidence="1">Uncharacterized protein</fullName>
    </submittedName>
</protein>
<accession>A0A382EEY1</accession>
<dbReference type="EMBL" id="UINC01044158">
    <property type="protein sequence ID" value="SVB49220.1"/>
    <property type="molecule type" value="Genomic_DNA"/>
</dbReference>
<sequence length="25" mass="2894">MEALNQLLERKIPAWIKTNSPGKKK</sequence>
<dbReference type="AlphaFoldDB" id="A0A382EEY1"/>
<evidence type="ECO:0000313" key="1">
    <source>
        <dbReference type="EMBL" id="SVB49220.1"/>
    </source>
</evidence>
<gene>
    <name evidence="1" type="ORF">METZ01_LOCUS202074</name>
</gene>
<proteinExistence type="predicted"/>
<organism evidence="1">
    <name type="scientific">marine metagenome</name>
    <dbReference type="NCBI Taxonomy" id="408172"/>
    <lineage>
        <taxon>unclassified sequences</taxon>
        <taxon>metagenomes</taxon>
        <taxon>ecological metagenomes</taxon>
    </lineage>
</organism>